<dbReference type="EMBL" id="PXZM01000007">
    <property type="protein sequence ID" value="PSJ98524.1"/>
    <property type="molecule type" value="Genomic_DNA"/>
</dbReference>
<reference evidence="1 2" key="1">
    <citation type="submission" date="2018-03" db="EMBL/GenBank/DDBJ databases">
        <title>Brevisbacillus phylogenomics.</title>
        <authorList>
            <person name="Dunlap C."/>
        </authorList>
    </citation>
    <scope>NUCLEOTIDE SEQUENCE [LARGE SCALE GENOMIC DNA]</scope>
    <source>
        <strain evidence="1 2">NRRL NRS-1210</strain>
    </source>
</reference>
<name>A0A2P7VH33_9BACL</name>
<comment type="caution">
    <text evidence="1">The sequence shown here is derived from an EMBL/GenBank/DDBJ whole genome shotgun (WGS) entry which is preliminary data.</text>
</comment>
<protein>
    <submittedName>
        <fullName evidence="1">Uncharacterized protein</fullName>
    </submittedName>
</protein>
<sequence>MNHGRRRTDGDETWNRLLEWTKGQKAAERLAGHIIHSSGYTSIDPSHPLGGKDSLKDFICAKDGVIWIGAAYFPRGHKDFKTIKKKFLSDLEGVYKNSVEGIIFITNQELTITERKKLMSVSKSTYVEVFHLERLVHILNNPINYGIRLEFLDIEITTEEQLAYFAERDKTILELSEKIDQITKRLTQGALSTFHEKDIKINALKEDEYTDECGTEEGTVGVIGIDNDISEFKKKIINEIFMIENYYGQTELFKPLFEIHDLDLSKTRVIINELLAEFYDITTSLSKVGITNIKGLELASYEEIPAKLELSFGMGVPIRLLQKIIGFLSYYQLEYLHFVDYRQEDYDEYLLTVVIGTYSYQDTNLDLIKIDHETLEKLLDPLLTANQFYAILIQDGSDPCIDW</sequence>
<dbReference type="OrthoDB" id="9816424at2"/>
<gene>
    <name evidence="1" type="ORF">C7R93_06165</name>
</gene>
<evidence type="ECO:0000313" key="2">
    <source>
        <dbReference type="Proteomes" id="UP000240419"/>
    </source>
</evidence>
<proteinExistence type="predicted"/>
<evidence type="ECO:0000313" key="1">
    <source>
        <dbReference type="EMBL" id="PSJ98524.1"/>
    </source>
</evidence>
<accession>A0A2P7VH33</accession>
<dbReference type="AlphaFoldDB" id="A0A2P7VH33"/>
<dbReference type="Proteomes" id="UP000240419">
    <property type="component" value="Unassembled WGS sequence"/>
</dbReference>
<keyword evidence="2" id="KW-1185">Reference proteome</keyword>
<organism evidence="1 2">
    <name type="scientific">Brevibacillus fortis</name>
    <dbReference type="NCBI Taxonomy" id="2126352"/>
    <lineage>
        <taxon>Bacteria</taxon>
        <taxon>Bacillati</taxon>
        <taxon>Bacillota</taxon>
        <taxon>Bacilli</taxon>
        <taxon>Bacillales</taxon>
        <taxon>Paenibacillaceae</taxon>
        <taxon>Brevibacillus</taxon>
    </lineage>
</organism>
<dbReference type="RefSeq" id="WP_146142410.1">
    <property type="nucleotide sequence ID" value="NZ_JBCNIW010000041.1"/>
</dbReference>